<dbReference type="PANTHER" id="PTHR11537:SF113">
    <property type="entry name" value="POTASSIUM VOLTAGE-GATED CHANNEL PROTEIN SHAKER"/>
    <property type="match status" value="1"/>
</dbReference>
<feature type="transmembrane region" description="Helical" evidence="13">
    <location>
        <begin position="238"/>
        <end position="259"/>
    </location>
</feature>
<dbReference type="Gene3D" id="1.10.287.70">
    <property type="match status" value="1"/>
</dbReference>
<keyword evidence="2" id="KW-0813">Transport</keyword>
<sequence length="484" mass="56310">MARFVATIPVISNHPYEEEQTEDIFGETFPFLHQAPDSVPGNPTEESFIIDMNRRIYLNVSGLMFETREYILHRYPDTLLGDKERRQEFYCQDIDEYFIDRHRPSFEAIFRYYQTGKMIRPHSVPMDVFFNELKYFDMGQDVIENFLETDGCSQKVDPLEVDVLPESEPQRAIWTVFEYPQTSPLARFVAFISISVIFVSIAGFCAETIPMYSEQNVLKFGQDDTLSDRLTMAYRSSFFRVETACIIWFCFELVIRFYACPDPKAFLKDILNILDLVAILPYFATHILIVANIQTSGSGALIMRILRVVRVFRICKLTRHITGMRLIIMTLLASMGSVILLVFFMSILMILFGSIVYFADMNHDESDFQSIPETFYWAVFTMTTVGYGDVYPRSLGAKLGGLMCVLCGFIVLAIPSPAIVANFNRFYLRHKNVLLSDEDIQQKEREMRKHRTLWDRFIKRFSKNDTQEERSTEDRAFRSSTQQK</sequence>
<evidence type="ECO:0000256" key="13">
    <source>
        <dbReference type="SAM" id="Phobius"/>
    </source>
</evidence>
<feature type="domain" description="BTB" evidence="14">
    <location>
        <begin position="54"/>
        <end position="151"/>
    </location>
</feature>
<name>A0A8J9ZR78_BRALA</name>
<organism evidence="15 16">
    <name type="scientific">Branchiostoma lanceolatum</name>
    <name type="common">Common lancelet</name>
    <name type="synonym">Amphioxus lanceolatum</name>
    <dbReference type="NCBI Taxonomy" id="7740"/>
    <lineage>
        <taxon>Eukaryota</taxon>
        <taxon>Metazoa</taxon>
        <taxon>Chordata</taxon>
        <taxon>Cephalochordata</taxon>
        <taxon>Leptocardii</taxon>
        <taxon>Amphioxiformes</taxon>
        <taxon>Branchiostomatidae</taxon>
        <taxon>Branchiostoma</taxon>
    </lineage>
</organism>
<dbReference type="InterPro" id="IPR003131">
    <property type="entry name" value="T1-type_BTB"/>
</dbReference>
<comment type="subcellular location">
    <subcellularLocation>
        <location evidence="1">Membrane</location>
        <topology evidence="1">Multi-pass membrane protein</topology>
    </subcellularLocation>
</comment>
<evidence type="ECO:0000256" key="6">
    <source>
        <dbReference type="ARBA" id="ARBA00022882"/>
    </source>
</evidence>
<keyword evidence="4 13" id="KW-0812">Transmembrane</keyword>
<evidence type="ECO:0000256" key="2">
    <source>
        <dbReference type="ARBA" id="ARBA00022448"/>
    </source>
</evidence>
<dbReference type="InterPro" id="IPR000210">
    <property type="entry name" value="BTB/POZ_dom"/>
</dbReference>
<dbReference type="PANTHER" id="PTHR11537">
    <property type="entry name" value="VOLTAGE-GATED POTASSIUM CHANNEL"/>
    <property type="match status" value="1"/>
</dbReference>
<evidence type="ECO:0000256" key="1">
    <source>
        <dbReference type="ARBA" id="ARBA00004141"/>
    </source>
</evidence>
<evidence type="ECO:0000256" key="5">
    <source>
        <dbReference type="ARBA" id="ARBA00022826"/>
    </source>
</evidence>
<feature type="transmembrane region" description="Helical" evidence="13">
    <location>
        <begin position="279"/>
        <end position="306"/>
    </location>
</feature>
<dbReference type="FunFam" id="1.10.287.70:FF:000242">
    <property type="entry name" value="Potassium voltage-gated channel subfamily A member 1"/>
    <property type="match status" value="1"/>
</dbReference>
<feature type="transmembrane region" description="Helical" evidence="13">
    <location>
        <begin position="326"/>
        <end position="359"/>
    </location>
</feature>
<dbReference type="InterPro" id="IPR003968">
    <property type="entry name" value="K_chnl_volt-dep_Kv"/>
</dbReference>
<keyword evidence="11" id="KW-0407">Ion channel</keyword>
<evidence type="ECO:0000256" key="10">
    <source>
        <dbReference type="ARBA" id="ARBA00023136"/>
    </source>
</evidence>
<accession>A0A8J9ZR78</accession>
<dbReference type="Proteomes" id="UP000838412">
    <property type="component" value="Chromosome 3"/>
</dbReference>
<dbReference type="OrthoDB" id="415460at2759"/>
<dbReference type="Pfam" id="PF02214">
    <property type="entry name" value="BTB_2"/>
    <property type="match status" value="1"/>
</dbReference>
<dbReference type="Pfam" id="PF00520">
    <property type="entry name" value="Ion_trans"/>
    <property type="match status" value="1"/>
</dbReference>
<dbReference type="GO" id="GO:0051260">
    <property type="term" value="P:protein homooligomerization"/>
    <property type="evidence" value="ECO:0007669"/>
    <property type="project" value="InterPro"/>
</dbReference>
<dbReference type="SUPFAM" id="SSF81324">
    <property type="entry name" value="Voltage-gated potassium channels"/>
    <property type="match status" value="1"/>
</dbReference>
<dbReference type="InterPro" id="IPR028325">
    <property type="entry name" value="VG_K_chnl"/>
</dbReference>
<dbReference type="GO" id="GO:0005251">
    <property type="term" value="F:delayed rectifier potassium channel activity"/>
    <property type="evidence" value="ECO:0007669"/>
    <property type="project" value="TreeGrafter"/>
</dbReference>
<dbReference type="PRINTS" id="PR01496">
    <property type="entry name" value="SHAKERCHANEL"/>
</dbReference>
<dbReference type="InterPro" id="IPR003972">
    <property type="entry name" value="K_chnl_volt-dep_Kv1"/>
</dbReference>
<keyword evidence="16" id="KW-1185">Reference proteome</keyword>
<dbReference type="GO" id="GO:0008076">
    <property type="term" value="C:voltage-gated potassium channel complex"/>
    <property type="evidence" value="ECO:0007669"/>
    <property type="project" value="InterPro"/>
</dbReference>
<dbReference type="InterPro" id="IPR011333">
    <property type="entry name" value="SKP1/BTB/POZ_sf"/>
</dbReference>
<evidence type="ECO:0000256" key="3">
    <source>
        <dbReference type="ARBA" id="ARBA00022538"/>
    </source>
</evidence>
<proteinExistence type="predicted"/>
<evidence type="ECO:0000256" key="11">
    <source>
        <dbReference type="ARBA" id="ARBA00023303"/>
    </source>
</evidence>
<feature type="transmembrane region" description="Helical" evidence="13">
    <location>
        <begin position="399"/>
        <end position="421"/>
    </location>
</feature>
<feature type="region of interest" description="Disordered" evidence="12">
    <location>
        <begin position="465"/>
        <end position="484"/>
    </location>
</feature>
<evidence type="ECO:0000256" key="12">
    <source>
        <dbReference type="SAM" id="MobiDB-lite"/>
    </source>
</evidence>
<keyword evidence="9" id="KW-0406">Ion transport</keyword>
<dbReference type="SMART" id="SM00225">
    <property type="entry name" value="BTB"/>
    <property type="match status" value="1"/>
</dbReference>
<dbReference type="FunFam" id="1.20.120.350:FF:000071">
    <property type="entry name" value="Potassium voltage-gated channel protein shk-1"/>
    <property type="match status" value="1"/>
</dbReference>
<dbReference type="GO" id="GO:0001508">
    <property type="term" value="P:action potential"/>
    <property type="evidence" value="ECO:0007669"/>
    <property type="project" value="TreeGrafter"/>
</dbReference>
<protein>
    <submittedName>
        <fullName evidence="15">KCNA1 protein</fullName>
    </submittedName>
</protein>
<keyword evidence="8 13" id="KW-1133">Transmembrane helix</keyword>
<evidence type="ECO:0000256" key="8">
    <source>
        <dbReference type="ARBA" id="ARBA00022989"/>
    </source>
</evidence>
<dbReference type="PRINTS" id="PR00169">
    <property type="entry name" value="KCHANNEL"/>
</dbReference>
<keyword evidence="3" id="KW-0633">Potassium transport</keyword>
<feature type="transmembrane region" description="Helical" evidence="13">
    <location>
        <begin position="185"/>
        <end position="206"/>
    </location>
</feature>
<reference evidence="15" key="1">
    <citation type="submission" date="2022-01" db="EMBL/GenBank/DDBJ databases">
        <authorList>
            <person name="Braso-Vives M."/>
        </authorList>
    </citation>
    <scope>NUCLEOTIDE SEQUENCE</scope>
</reference>
<evidence type="ECO:0000259" key="14">
    <source>
        <dbReference type="SMART" id="SM00225"/>
    </source>
</evidence>
<gene>
    <name evidence="15" type="primary">KCNA1</name>
    <name evidence="15" type="ORF">BLAG_LOCUS16746</name>
</gene>
<feature type="compositionally biased region" description="Basic and acidic residues" evidence="12">
    <location>
        <begin position="465"/>
        <end position="477"/>
    </location>
</feature>
<dbReference type="Gene3D" id="1.20.120.350">
    <property type="entry name" value="Voltage-gated potassium channels. Chain C"/>
    <property type="match status" value="1"/>
</dbReference>
<dbReference type="Gene3D" id="3.30.710.10">
    <property type="entry name" value="Potassium Channel Kv1.1, Chain A"/>
    <property type="match status" value="1"/>
</dbReference>
<keyword evidence="10 13" id="KW-0472">Membrane</keyword>
<dbReference type="EMBL" id="OV696688">
    <property type="protein sequence ID" value="CAH1259440.1"/>
    <property type="molecule type" value="Genomic_DNA"/>
</dbReference>
<evidence type="ECO:0000313" key="15">
    <source>
        <dbReference type="EMBL" id="CAH1259440.1"/>
    </source>
</evidence>
<dbReference type="SUPFAM" id="SSF54695">
    <property type="entry name" value="POZ domain"/>
    <property type="match status" value="1"/>
</dbReference>
<dbReference type="PRINTS" id="PR01491">
    <property type="entry name" value="KVCHANNEL"/>
</dbReference>
<dbReference type="AlphaFoldDB" id="A0A8J9ZR78"/>
<evidence type="ECO:0000256" key="7">
    <source>
        <dbReference type="ARBA" id="ARBA00022958"/>
    </source>
</evidence>
<dbReference type="InterPro" id="IPR005821">
    <property type="entry name" value="Ion_trans_dom"/>
</dbReference>
<dbReference type="InterPro" id="IPR027359">
    <property type="entry name" value="Volt_channel_dom_sf"/>
</dbReference>
<evidence type="ECO:0000256" key="4">
    <source>
        <dbReference type="ARBA" id="ARBA00022692"/>
    </source>
</evidence>
<keyword evidence="5" id="KW-0631">Potassium channel</keyword>
<keyword evidence="6" id="KW-0851">Voltage-gated channel</keyword>
<keyword evidence="7" id="KW-0630">Potassium</keyword>
<evidence type="ECO:0000256" key="9">
    <source>
        <dbReference type="ARBA" id="ARBA00023065"/>
    </source>
</evidence>
<evidence type="ECO:0000313" key="16">
    <source>
        <dbReference type="Proteomes" id="UP000838412"/>
    </source>
</evidence>